<comment type="caution">
    <text evidence="1">The sequence shown here is derived from an EMBL/GenBank/DDBJ whole genome shotgun (WGS) entry which is preliminary data.</text>
</comment>
<organism evidence="1 2">
    <name type="scientific">Smallanthus sonchifolius</name>
    <dbReference type="NCBI Taxonomy" id="185202"/>
    <lineage>
        <taxon>Eukaryota</taxon>
        <taxon>Viridiplantae</taxon>
        <taxon>Streptophyta</taxon>
        <taxon>Embryophyta</taxon>
        <taxon>Tracheophyta</taxon>
        <taxon>Spermatophyta</taxon>
        <taxon>Magnoliopsida</taxon>
        <taxon>eudicotyledons</taxon>
        <taxon>Gunneridae</taxon>
        <taxon>Pentapetalae</taxon>
        <taxon>asterids</taxon>
        <taxon>campanulids</taxon>
        <taxon>Asterales</taxon>
        <taxon>Asteraceae</taxon>
        <taxon>Asteroideae</taxon>
        <taxon>Heliantheae alliance</taxon>
        <taxon>Millerieae</taxon>
        <taxon>Smallanthus</taxon>
    </lineage>
</organism>
<gene>
    <name evidence="1" type="ORF">L1987_30074</name>
</gene>
<dbReference type="EMBL" id="CM042027">
    <property type="protein sequence ID" value="KAI3801955.1"/>
    <property type="molecule type" value="Genomic_DNA"/>
</dbReference>
<proteinExistence type="predicted"/>
<reference evidence="2" key="1">
    <citation type="journal article" date="2022" name="Mol. Ecol. Resour.">
        <title>The genomes of chicory, endive, great burdock and yacon provide insights into Asteraceae palaeo-polyploidization history and plant inulin production.</title>
        <authorList>
            <person name="Fan W."/>
            <person name="Wang S."/>
            <person name="Wang H."/>
            <person name="Wang A."/>
            <person name="Jiang F."/>
            <person name="Liu H."/>
            <person name="Zhao H."/>
            <person name="Xu D."/>
            <person name="Zhang Y."/>
        </authorList>
    </citation>
    <scope>NUCLEOTIDE SEQUENCE [LARGE SCALE GENOMIC DNA]</scope>
    <source>
        <strain evidence="2">cv. Yunnan</strain>
    </source>
</reference>
<evidence type="ECO:0000313" key="1">
    <source>
        <dbReference type="EMBL" id="KAI3801955.1"/>
    </source>
</evidence>
<sequence length="204" mass="23764">MEEQLEVKSDGIRYFAERIWIPVFGNLRELVMDESYKSCYSVHPGFDKMYHDLKVLYWWPKMKADIATGVSKCLTCAKVKVEYQQPSSVLHQPKIPMWKREQISMDLIIKLPRTPTGCDAIWHTILKLMAKQNILFKLCRISVTLGSLTYRWWSSPTTTVITLASKQLHLRHYTDINATLLFSKPKLGIVILRVLNSYSKSLKR</sequence>
<reference evidence="1 2" key="2">
    <citation type="journal article" date="2022" name="Mol. Ecol. Resour.">
        <title>The genomes of chicory, endive, great burdock and yacon provide insights into Asteraceae paleo-polyploidization history and plant inulin production.</title>
        <authorList>
            <person name="Fan W."/>
            <person name="Wang S."/>
            <person name="Wang H."/>
            <person name="Wang A."/>
            <person name="Jiang F."/>
            <person name="Liu H."/>
            <person name="Zhao H."/>
            <person name="Xu D."/>
            <person name="Zhang Y."/>
        </authorList>
    </citation>
    <scope>NUCLEOTIDE SEQUENCE [LARGE SCALE GENOMIC DNA]</scope>
    <source>
        <strain evidence="2">cv. Yunnan</strain>
        <tissue evidence="1">Leaves</tissue>
    </source>
</reference>
<dbReference type="Proteomes" id="UP001056120">
    <property type="component" value="Linkage Group LG10"/>
</dbReference>
<keyword evidence="2" id="KW-1185">Reference proteome</keyword>
<evidence type="ECO:0000313" key="2">
    <source>
        <dbReference type="Proteomes" id="UP001056120"/>
    </source>
</evidence>
<name>A0ACB9I390_9ASTR</name>
<accession>A0ACB9I390</accession>
<protein>
    <submittedName>
        <fullName evidence="1">Uncharacterized protein</fullName>
    </submittedName>
</protein>